<evidence type="ECO:0000313" key="4">
    <source>
        <dbReference type="Proteomes" id="UP000095085"/>
    </source>
</evidence>
<dbReference type="Pfam" id="PF25459">
    <property type="entry name" value="AIM3_BBC1_C"/>
    <property type="match status" value="1"/>
</dbReference>
<reference evidence="4" key="1">
    <citation type="submission" date="2016-05" db="EMBL/GenBank/DDBJ databases">
        <title>Comparative genomics of biotechnologically important yeasts.</title>
        <authorList>
            <consortium name="DOE Joint Genome Institute"/>
            <person name="Riley R."/>
            <person name="Haridas S."/>
            <person name="Wolfe K.H."/>
            <person name="Lopes M.R."/>
            <person name="Hittinger C.T."/>
            <person name="Goker M."/>
            <person name="Salamov A."/>
            <person name="Wisecaver J."/>
            <person name="Long T.M."/>
            <person name="Aerts A.L."/>
            <person name="Barry K."/>
            <person name="Choi C."/>
            <person name="Clum A."/>
            <person name="Coughlan A.Y."/>
            <person name="Deshpande S."/>
            <person name="Douglass A.P."/>
            <person name="Hanson S.J."/>
            <person name="Klenk H.-P."/>
            <person name="Labutti K."/>
            <person name="Lapidus A."/>
            <person name="Lindquist E."/>
            <person name="Lipzen A."/>
            <person name="Meier-Kolthoff J.P."/>
            <person name="Ohm R.A."/>
            <person name="Otillar R.P."/>
            <person name="Pangilinan J."/>
            <person name="Peng Y."/>
            <person name="Rokas A."/>
            <person name="Rosa C.A."/>
            <person name="Scheuner C."/>
            <person name="Sibirny A.A."/>
            <person name="Slot J.C."/>
            <person name="Stielow J.B."/>
            <person name="Sun H."/>
            <person name="Kurtzman C.P."/>
            <person name="Blackwell M."/>
            <person name="Grigoriev I.V."/>
            <person name="Jeffries T.W."/>
        </authorList>
    </citation>
    <scope>NUCLEOTIDE SEQUENCE [LARGE SCALE GENOMIC DNA]</scope>
    <source>
        <strain evidence="4">NRRL Y-1933</strain>
    </source>
</reference>
<dbReference type="InterPro" id="IPR057402">
    <property type="entry name" value="AIM3_BBC1_C"/>
</dbReference>
<evidence type="ECO:0000313" key="3">
    <source>
        <dbReference type="EMBL" id="ODV64875.1"/>
    </source>
</evidence>
<dbReference type="EMBL" id="KV454546">
    <property type="protein sequence ID" value="ODV64875.1"/>
    <property type="molecule type" value="Genomic_DNA"/>
</dbReference>
<dbReference type="Proteomes" id="UP000095085">
    <property type="component" value="Unassembled WGS sequence"/>
</dbReference>
<protein>
    <recommendedName>
        <fullName evidence="2">BBC1/AIM3 cysteine proteinase-fold domain-containing protein</fullName>
    </recommendedName>
</protein>
<dbReference type="AlphaFoldDB" id="A0A1E4RCL6"/>
<dbReference type="OrthoDB" id="207120at2759"/>
<dbReference type="RefSeq" id="XP_020073942.1">
    <property type="nucleotide sequence ID" value="XM_020219119.1"/>
</dbReference>
<organism evidence="3 4">
    <name type="scientific">Hyphopichia burtonii NRRL Y-1933</name>
    <dbReference type="NCBI Taxonomy" id="984485"/>
    <lineage>
        <taxon>Eukaryota</taxon>
        <taxon>Fungi</taxon>
        <taxon>Dikarya</taxon>
        <taxon>Ascomycota</taxon>
        <taxon>Saccharomycotina</taxon>
        <taxon>Pichiomycetes</taxon>
        <taxon>Debaryomycetaceae</taxon>
        <taxon>Hyphopichia</taxon>
    </lineage>
</organism>
<feature type="region of interest" description="Disordered" evidence="1">
    <location>
        <begin position="1"/>
        <end position="59"/>
    </location>
</feature>
<accession>A0A1E4RCL6</accession>
<evidence type="ECO:0000256" key="1">
    <source>
        <dbReference type="SAM" id="MobiDB-lite"/>
    </source>
</evidence>
<keyword evidence="4" id="KW-1185">Reference proteome</keyword>
<evidence type="ECO:0000259" key="2">
    <source>
        <dbReference type="Pfam" id="PF25459"/>
    </source>
</evidence>
<gene>
    <name evidence="3" type="ORF">HYPBUDRAFT_115432</name>
</gene>
<proteinExistence type="predicted"/>
<sequence length="329" mass="36457">MGAPPPVPDAAPSLPRGFSSIPRSSTEISNKRNSLDSTRSKSNRRSLSGSTGRPDHTLAESNFTDIETEIANISGQANWWYKGELPESLASKAGTELIYEVDSNSIKKRGGKVINYRDYYILFHDLSQIVLELEFESEDPRSSIKVVGFSTKAAPAIRKDLLDKYHREFSNDLLQVSESLVGTKINYGIVATVFNILKKNAKEESSSSHILEPIGDKSYGVTIYKNINNTNVSKIDDIRPGDIICIKNGKFVSHKGIGGIGGSKSIVLGDEGHDIYLAIITEYDLKKEKFRVLETDSTGVVKREAYKLGNMKSGRVRVYRAVTRDYVGW</sequence>
<dbReference type="STRING" id="984485.A0A1E4RCL6"/>
<name>A0A1E4RCL6_9ASCO</name>
<feature type="domain" description="BBC1/AIM3 cysteine proteinase-fold" evidence="2">
    <location>
        <begin position="154"/>
        <end position="329"/>
    </location>
</feature>
<dbReference type="GeneID" id="30993669"/>